<keyword evidence="2" id="KW-1185">Reference proteome</keyword>
<accession>A0ABD3ADJ3</accession>
<dbReference type="EMBL" id="JBJUIK010000004">
    <property type="protein sequence ID" value="KAL3529797.1"/>
    <property type="molecule type" value="Genomic_DNA"/>
</dbReference>
<proteinExistence type="predicted"/>
<evidence type="ECO:0000313" key="1">
    <source>
        <dbReference type="EMBL" id="KAL3529797.1"/>
    </source>
</evidence>
<dbReference type="Proteomes" id="UP001630127">
    <property type="component" value="Unassembled WGS sequence"/>
</dbReference>
<comment type="caution">
    <text evidence="1">The sequence shown here is derived from an EMBL/GenBank/DDBJ whole genome shotgun (WGS) entry which is preliminary data.</text>
</comment>
<name>A0ABD3ADJ3_9GENT</name>
<dbReference type="AlphaFoldDB" id="A0ABD3ADJ3"/>
<organism evidence="1 2">
    <name type="scientific">Cinchona calisaya</name>
    <dbReference type="NCBI Taxonomy" id="153742"/>
    <lineage>
        <taxon>Eukaryota</taxon>
        <taxon>Viridiplantae</taxon>
        <taxon>Streptophyta</taxon>
        <taxon>Embryophyta</taxon>
        <taxon>Tracheophyta</taxon>
        <taxon>Spermatophyta</taxon>
        <taxon>Magnoliopsida</taxon>
        <taxon>eudicotyledons</taxon>
        <taxon>Gunneridae</taxon>
        <taxon>Pentapetalae</taxon>
        <taxon>asterids</taxon>
        <taxon>lamiids</taxon>
        <taxon>Gentianales</taxon>
        <taxon>Rubiaceae</taxon>
        <taxon>Cinchonoideae</taxon>
        <taxon>Cinchoneae</taxon>
        <taxon>Cinchona</taxon>
    </lineage>
</organism>
<gene>
    <name evidence="1" type="ORF">ACH5RR_009119</name>
</gene>
<protein>
    <submittedName>
        <fullName evidence="1">Uncharacterized protein</fullName>
    </submittedName>
</protein>
<evidence type="ECO:0000313" key="2">
    <source>
        <dbReference type="Proteomes" id="UP001630127"/>
    </source>
</evidence>
<sequence>MEISVTGPSKFDVFSNVIHTSSNTNLAKNLDDRGNDVVNNQAMTQMKNTIMTWRTPPIQTTLLKQPLKTFIPPNLAIAVNCIRVLFGRSYLKLSMRLCIHVMEES</sequence>
<reference evidence="1 2" key="1">
    <citation type="submission" date="2024-11" db="EMBL/GenBank/DDBJ databases">
        <title>A near-complete genome assembly of Cinchona calisaya.</title>
        <authorList>
            <person name="Lian D.C."/>
            <person name="Zhao X.W."/>
            <person name="Wei L."/>
        </authorList>
    </citation>
    <scope>NUCLEOTIDE SEQUENCE [LARGE SCALE GENOMIC DNA]</scope>
    <source>
        <tissue evidence="1">Nenye</tissue>
    </source>
</reference>